<dbReference type="InterPro" id="IPR027417">
    <property type="entry name" value="P-loop_NTPase"/>
</dbReference>
<dbReference type="InterPro" id="IPR051782">
    <property type="entry name" value="ABC_Transporter_VariousFunc"/>
</dbReference>
<keyword evidence="1" id="KW-0813">Transport</keyword>
<dbReference type="RefSeq" id="WP_115170048.1">
    <property type="nucleotide sequence ID" value="NZ_UGYW01000002.1"/>
</dbReference>
<evidence type="ECO:0000256" key="3">
    <source>
        <dbReference type="ARBA" id="ARBA00022840"/>
    </source>
</evidence>
<organism evidence="5 6">
    <name type="scientific">Sphingobacterium spiritivorum</name>
    <name type="common">Flavobacterium spiritivorum</name>
    <dbReference type="NCBI Taxonomy" id="258"/>
    <lineage>
        <taxon>Bacteria</taxon>
        <taxon>Pseudomonadati</taxon>
        <taxon>Bacteroidota</taxon>
        <taxon>Sphingobacteriia</taxon>
        <taxon>Sphingobacteriales</taxon>
        <taxon>Sphingobacteriaceae</taxon>
        <taxon>Sphingobacterium</taxon>
    </lineage>
</organism>
<proteinExistence type="predicted"/>
<dbReference type="InterPro" id="IPR003439">
    <property type="entry name" value="ABC_transporter-like_ATP-bd"/>
</dbReference>
<dbReference type="EMBL" id="UGYW01000002">
    <property type="protein sequence ID" value="SUJ10773.1"/>
    <property type="molecule type" value="Genomic_DNA"/>
</dbReference>
<dbReference type="InterPro" id="IPR003593">
    <property type="entry name" value="AAA+_ATPase"/>
</dbReference>
<feature type="domain" description="ABC transporter" evidence="4">
    <location>
        <begin position="3"/>
        <end position="209"/>
    </location>
</feature>
<evidence type="ECO:0000256" key="2">
    <source>
        <dbReference type="ARBA" id="ARBA00022741"/>
    </source>
</evidence>
<evidence type="ECO:0000259" key="4">
    <source>
        <dbReference type="PROSITE" id="PS50893"/>
    </source>
</evidence>
<dbReference type="GO" id="GO:0016887">
    <property type="term" value="F:ATP hydrolysis activity"/>
    <property type="evidence" value="ECO:0007669"/>
    <property type="project" value="InterPro"/>
</dbReference>
<dbReference type="SUPFAM" id="SSF52540">
    <property type="entry name" value="P-loop containing nucleoside triphosphate hydrolases"/>
    <property type="match status" value="1"/>
</dbReference>
<evidence type="ECO:0000313" key="6">
    <source>
        <dbReference type="Proteomes" id="UP000254893"/>
    </source>
</evidence>
<protein>
    <submittedName>
        <fullName evidence="5">Sulfate/thiosulfate import ATP-binding protein CysA</fullName>
        <ecNumber evidence="5">3.6.3.25</ecNumber>
    </submittedName>
</protein>
<keyword evidence="3 5" id="KW-0067">ATP-binding</keyword>
<dbReference type="Proteomes" id="UP000254893">
    <property type="component" value="Unassembled WGS sequence"/>
</dbReference>
<reference evidence="5 6" key="1">
    <citation type="submission" date="2018-06" db="EMBL/GenBank/DDBJ databases">
        <authorList>
            <consortium name="Pathogen Informatics"/>
            <person name="Doyle S."/>
        </authorList>
    </citation>
    <scope>NUCLEOTIDE SEQUENCE [LARGE SCALE GENOMIC DNA]</scope>
    <source>
        <strain evidence="5 6">NCTC11388</strain>
    </source>
</reference>
<evidence type="ECO:0000256" key="1">
    <source>
        <dbReference type="ARBA" id="ARBA00022448"/>
    </source>
</evidence>
<accession>A0A380C2Y6</accession>
<name>A0A380C2Y6_SPHSI</name>
<dbReference type="PANTHER" id="PTHR42939">
    <property type="entry name" value="ABC TRANSPORTER ATP-BINDING PROTEIN ALBC-RELATED"/>
    <property type="match status" value="1"/>
</dbReference>
<dbReference type="Gene3D" id="3.40.50.300">
    <property type="entry name" value="P-loop containing nucleotide triphosphate hydrolases"/>
    <property type="match status" value="1"/>
</dbReference>
<keyword evidence="2" id="KW-0547">Nucleotide-binding</keyword>
<dbReference type="SMART" id="SM00382">
    <property type="entry name" value="AAA"/>
    <property type="match status" value="1"/>
</dbReference>
<dbReference type="GO" id="GO:0005524">
    <property type="term" value="F:ATP binding"/>
    <property type="evidence" value="ECO:0007669"/>
    <property type="project" value="UniProtKB-KW"/>
</dbReference>
<gene>
    <name evidence="5" type="primary">cysA_2</name>
    <name evidence="5" type="ORF">NCTC11388_02080</name>
</gene>
<dbReference type="AlphaFoldDB" id="A0A380C2Y6"/>
<keyword evidence="5" id="KW-0378">Hydrolase</keyword>
<dbReference type="PANTHER" id="PTHR42939:SF1">
    <property type="entry name" value="ABC TRANSPORTER ATP-BINDING PROTEIN ALBC-RELATED"/>
    <property type="match status" value="1"/>
</dbReference>
<sequence>MKITLQDIGRRYNRDWIFRHIDYTFSVGHKYAVLGPNGSGKSTLLKVLCGNLTPSEGKIIYHHEETEVAVDRIFQHLSIAAPYVELIEDLTLHEMITFHFKFKNFQKGFDQDSLLDLLGLNASINKEIRYFSSGMKQRVKLALACCSDSALVFLDEPTSNLDEKGEAWYQELIERTISDDRLLIVCSNQAKEYSFCDQHISISDYKNNI</sequence>
<dbReference type="Pfam" id="PF00005">
    <property type="entry name" value="ABC_tran"/>
    <property type="match status" value="1"/>
</dbReference>
<dbReference type="PROSITE" id="PS50893">
    <property type="entry name" value="ABC_TRANSPORTER_2"/>
    <property type="match status" value="1"/>
</dbReference>
<dbReference type="EC" id="3.6.3.25" evidence="5"/>
<evidence type="ECO:0000313" key="5">
    <source>
        <dbReference type="EMBL" id="SUJ10773.1"/>
    </source>
</evidence>